<feature type="transmembrane region" description="Helical" evidence="9">
    <location>
        <begin position="34"/>
        <end position="55"/>
    </location>
</feature>
<keyword evidence="14" id="KW-1185">Reference proteome</keyword>
<evidence type="ECO:0000256" key="9">
    <source>
        <dbReference type="RuleBase" id="RU369079"/>
    </source>
</evidence>
<dbReference type="eggNOG" id="COG3090">
    <property type="taxonomic scope" value="Bacteria"/>
</dbReference>
<sequence>MMHGPVPGQPDPTSTAQRETGGPLGHALALVNRAILVLAAVALVVACCILSYSVAVRSLFHSATYWQDEAAVFLLVGATFLTAAFVQSQRGHIGIEAFTGLLPPAVNRVRLLLVDVASLAFCGFFAWKSWTLTHEAYVDGQVSNSIWSPPLAIPYALMAAGMTLLCLQIAVQIVNSFNGTKRA</sequence>
<feature type="transmembrane region" description="Helical" evidence="9">
    <location>
        <begin position="109"/>
        <end position="127"/>
    </location>
</feature>
<evidence type="ECO:0000256" key="1">
    <source>
        <dbReference type="ARBA" id="ARBA00004429"/>
    </source>
</evidence>
<evidence type="ECO:0000256" key="6">
    <source>
        <dbReference type="ARBA" id="ARBA00022989"/>
    </source>
</evidence>
<dbReference type="PhylomeDB" id="Q6N6S2"/>
<accession>Q6N6S2</accession>
<dbReference type="HOGENOM" id="CLU_086356_2_3_5"/>
<evidence type="ECO:0000256" key="8">
    <source>
        <dbReference type="ARBA" id="ARBA00038436"/>
    </source>
</evidence>
<dbReference type="PANTHER" id="PTHR35011">
    <property type="entry name" value="2,3-DIKETO-L-GULONATE TRAP TRANSPORTER SMALL PERMEASE PROTEIN YIAM"/>
    <property type="match status" value="1"/>
</dbReference>
<dbReference type="GeneID" id="66893605"/>
<evidence type="ECO:0000256" key="3">
    <source>
        <dbReference type="ARBA" id="ARBA00022475"/>
    </source>
</evidence>
<reference evidence="12 14" key="2">
    <citation type="journal article" date="2004" name="Nat. Biotechnol.">
        <title>Complete genome sequence of the metabolically versatile photosynthetic bacterium Rhodopseudomonas palustris.</title>
        <authorList>
            <person name="Larimer F.W."/>
            <person name="Chain P."/>
            <person name="Hauser L."/>
            <person name="Lamerdin J."/>
            <person name="Malfatti S."/>
            <person name="Do L."/>
            <person name="Land M.L."/>
            <person name="Pelletier D.A."/>
            <person name="Beatty J.T."/>
            <person name="Lang A.S."/>
            <person name="Tabita F.R."/>
            <person name="Gibson J.L."/>
            <person name="Hanson T.E."/>
            <person name="Bobst C."/>
            <person name="Torres J.L."/>
            <person name="Peres C."/>
            <person name="Harrison F.H."/>
            <person name="Gibson J."/>
            <person name="Harwood C.S."/>
        </authorList>
    </citation>
    <scope>NUCLEOTIDE SEQUENCE [LARGE SCALE GENOMIC DNA]</scope>
    <source>
        <strain evidence="14">ATCC BAA-98 / CGA009</strain>
        <strain evidence="12">CGA009</strain>
    </source>
</reference>
<dbReference type="PANTHER" id="PTHR35011:SF10">
    <property type="entry name" value="TRAP TRANSPORTER SMALL PERMEASE PROTEIN"/>
    <property type="match status" value="1"/>
</dbReference>
<comment type="subunit">
    <text evidence="9">The complex comprises the extracytoplasmic solute receptor protein and the two transmembrane proteins.</text>
</comment>
<dbReference type="AlphaFoldDB" id="Q6N6S2"/>
<dbReference type="EMBL" id="BX572601">
    <property type="protein sequence ID" value="CAE27983.1"/>
    <property type="molecule type" value="Genomic_DNA"/>
</dbReference>
<keyword evidence="3" id="KW-1003">Cell membrane</keyword>
<dbReference type="GO" id="GO:0015740">
    <property type="term" value="P:C4-dicarboxylate transport"/>
    <property type="evidence" value="ECO:0007669"/>
    <property type="project" value="TreeGrafter"/>
</dbReference>
<comment type="function">
    <text evidence="9">Part of the tripartite ATP-independent periplasmic (TRAP) transport system.</text>
</comment>
<evidence type="ECO:0000313" key="12">
    <source>
        <dbReference type="EMBL" id="CAE27983.1"/>
    </source>
</evidence>
<dbReference type="RefSeq" id="WP_011158092.1">
    <property type="nucleotide sequence ID" value="NZ_CP116810.1"/>
</dbReference>
<name>Q6N6S2_RHOPA</name>
<evidence type="ECO:0000256" key="7">
    <source>
        <dbReference type="ARBA" id="ARBA00023136"/>
    </source>
</evidence>
<keyword evidence="4 9" id="KW-0997">Cell inner membrane</keyword>
<feature type="transmembrane region" description="Helical" evidence="9">
    <location>
        <begin position="152"/>
        <end position="174"/>
    </location>
</feature>
<dbReference type="Pfam" id="PF04290">
    <property type="entry name" value="DctQ"/>
    <property type="match status" value="1"/>
</dbReference>
<reference evidence="13" key="3">
    <citation type="submission" date="2022-12" db="EMBL/GenBank/DDBJ databases">
        <title>Complete genome sequence of Rhodopseudomonas palustris CGA0092 and corrections to the R. palustris CGA009 genome sequence.</title>
        <authorList>
            <person name="Mazny B.R."/>
            <person name="Sheff O.F."/>
            <person name="LaSarre B."/>
            <person name="McKinlay A."/>
            <person name="McKinlay J.B."/>
        </authorList>
    </citation>
    <scope>NUCLEOTIDE SEQUENCE</scope>
    <source>
        <strain evidence="13">CGA009</strain>
    </source>
</reference>
<dbReference type="STRING" id="258594.RPA2542"/>
<evidence type="ECO:0000256" key="5">
    <source>
        <dbReference type="ARBA" id="ARBA00022692"/>
    </source>
</evidence>
<evidence type="ECO:0000259" key="11">
    <source>
        <dbReference type="Pfam" id="PF04290"/>
    </source>
</evidence>
<feature type="domain" description="Tripartite ATP-independent periplasmic transporters DctQ component" evidence="11">
    <location>
        <begin position="47"/>
        <end position="177"/>
    </location>
</feature>
<dbReference type="EMBL" id="CP116810">
    <property type="protein sequence ID" value="WCL92700.1"/>
    <property type="molecule type" value="Genomic_DNA"/>
</dbReference>
<keyword evidence="5 9" id="KW-0812">Transmembrane</keyword>
<evidence type="ECO:0000256" key="4">
    <source>
        <dbReference type="ARBA" id="ARBA00022519"/>
    </source>
</evidence>
<reference evidence="13" key="1">
    <citation type="submission" date="2003-07" db="EMBL/GenBank/DDBJ databases">
        <authorList>
            <consortium name="Rhodopseudomonas genome consortium"/>
            <person name="Larimer F."/>
            <person name="Harwood C."/>
        </authorList>
    </citation>
    <scope>NUCLEOTIDE SEQUENCE</scope>
    <source>
        <strain evidence="13">CGA009</strain>
    </source>
</reference>
<feature type="transmembrane region" description="Helical" evidence="9">
    <location>
        <begin position="70"/>
        <end position="88"/>
    </location>
</feature>
<keyword evidence="6 9" id="KW-1133">Transmembrane helix</keyword>
<dbReference type="GO" id="GO:0005886">
    <property type="term" value="C:plasma membrane"/>
    <property type="evidence" value="ECO:0007669"/>
    <property type="project" value="UniProtKB-SubCell"/>
</dbReference>
<evidence type="ECO:0000313" key="13">
    <source>
        <dbReference type="EMBL" id="WCL92700.1"/>
    </source>
</evidence>
<dbReference type="InterPro" id="IPR055348">
    <property type="entry name" value="DctQ"/>
</dbReference>
<evidence type="ECO:0000256" key="10">
    <source>
        <dbReference type="SAM" id="MobiDB-lite"/>
    </source>
</evidence>
<protein>
    <recommendedName>
        <fullName evidence="9">TRAP transporter small permease protein</fullName>
    </recommendedName>
</protein>
<feature type="region of interest" description="Disordered" evidence="10">
    <location>
        <begin position="1"/>
        <end position="20"/>
    </location>
</feature>
<keyword evidence="2 9" id="KW-0813">Transport</keyword>
<dbReference type="GO" id="GO:0022857">
    <property type="term" value="F:transmembrane transporter activity"/>
    <property type="evidence" value="ECO:0007669"/>
    <property type="project" value="UniProtKB-UniRule"/>
</dbReference>
<evidence type="ECO:0000313" key="14">
    <source>
        <dbReference type="Proteomes" id="UP000001426"/>
    </source>
</evidence>
<dbReference type="Proteomes" id="UP000001426">
    <property type="component" value="Chromosome"/>
</dbReference>
<dbReference type="KEGG" id="rpa:TX73_013135"/>
<proteinExistence type="inferred from homology"/>
<keyword evidence="7 9" id="KW-0472">Membrane</keyword>
<comment type="similarity">
    <text evidence="8 9">Belongs to the TRAP transporter small permease family.</text>
</comment>
<evidence type="ECO:0000256" key="2">
    <source>
        <dbReference type="ARBA" id="ARBA00022448"/>
    </source>
</evidence>
<dbReference type="InterPro" id="IPR007387">
    <property type="entry name" value="TRAP_DctQ"/>
</dbReference>
<comment type="subcellular location">
    <subcellularLocation>
        <location evidence="1 9">Cell inner membrane</location>
        <topology evidence="1 9">Multi-pass membrane protein</topology>
    </subcellularLocation>
</comment>
<gene>
    <name evidence="12" type="ordered locus">RPA2542</name>
    <name evidence="13" type="ORF">TX73_013135</name>
</gene>
<organism evidence="12">
    <name type="scientific">Rhodopseudomonas palustris (strain ATCC BAA-98 / CGA009)</name>
    <dbReference type="NCBI Taxonomy" id="258594"/>
    <lineage>
        <taxon>Bacteria</taxon>
        <taxon>Pseudomonadati</taxon>
        <taxon>Pseudomonadota</taxon>
        <taxon>Alphaproteobacteria</taxon>
        <taxon>Hyphomicrobiales</taxon>
        <taxon>Nitrobacteraceae</taxon>
        <taxon>Rhodopseudomonas</taxon>
    </lineage>
</organism>